<accession>A0A8S1XLP6</accession>
<dbReference type="AlphaFoldDB" id="A0A8S1XLP6"/>
<comment type="caution">
    <text evidence="1">The sequence shown here is derived from an EMBL/GenBank/DDBJ whole genome shotgun (WGS) entry which is preliminary data.</text>
</comment>
<organism evidence="1 2">
    <name type="scientific">Paramecium octaurelia</name>
    <dbReference type="NCBI Taxonomy" id="43137"/>
    <lineage>
        <taxon>Eukaryota</taxon>
        <taxon>Sar</taxon>
        <taxon>Alveolata</taxon>
        <taxon>Ciliophora</taxon>
        <taxon>Intramacronucleata</taxon>
        <taxon>Oligohymenophorea</taxon>
        <taxon>Peniculida</taxon>
        <taxon>Parameciidae</taxon>
        <taxon>Paramecium</taxon>
    </lineage>
</organism>
<dbReference type="Proteomes" id="UP000683925">
    <property type="component" value="Unassembled WGS sequence"/>
</dbReference>
<protein>
    <submittedName>
        <fullName evidence="1">Uncharacterized protein</fullName>
    </submittedName>
</protein>
<sequence length="49" mass="5768">MIFGYTIPWNAFCGFILTYGYAKLLKYFNLNIDGDFLNIDQNTSIYLNF</sequence>
<dbReference type="EMBL" id="CAJJDP010000127">
    <property type="protein sequence ID" value="CAD8202380.1"/>
    <property type="molecule type" value="Genomic_DNA"/>
</dbReference>
<evidence type="ECO:0000313" key="2">
    <source>
        <dbReference type="Proteomes" id="UP000683925"/>
    </source>
</evidence>
<evidence type="ECO:0000313" key="1">
    <source>
        <dbReference type="EMBL" id="CAD8202380.1"/>
    </source>
</evidence>
<proteinExistence type="predicted"/>
<keyword evidence="2" id="KW-1185">Reference proteome</keyword>
<reference evidence="1" key="1">
    <citation type="submission" date="2021-01" db="EMBL/GenBank/DDBJ databases">
        <authorList>
            <consortium name="Genoscope - CEA"/>
            <person name="William W."/>
        </authorList>
    </citation>
    <scope>NUCLEOTIDE SEQUENCE</scope>
</reference>
<gene>
    <name evidence="1" type="ORF">POCTA_138.1.T1270047</name>
</gene>
<name>A0A8S1XLP6_PAROT</name>